<dbReference type="Proteomes" id="UP000262882">
    <property type="component" value="Unassembled WGS sequence"/>
</dbReference>
<dbReference type="AlphaFoldDB" id="A0A372GP99"/>
<accession>A0A372GP99</accession>
<evidence type="ECO:0000313" key="2">
    <source>
        <dbReference type="Proteomes" id="UP000262882"/>
    </source>
</evidence>
<sequence length="119" mass="14174">MGLYEVEIEPEVRDWLDRLTDREFGRVEEFVGILAEQAETLGEPWSRHLGDGLRELRIHLHPRQVRITYWLASGRRIILLTVFYKTQDREIAQVERARRARKTCEAEHGHAQDDYFREA</sequence>
<gene>
    <name evidence="1" type="ORF">D0T12_02540</name>
</gene>
<protein>
    <submittedName>
        <fullName evidence="1">Type II toxin-antitoxin system RelE/ParE family toxin</fullName>
    </submittedName>
</protein>
<organism evidence="1 2">
    <name type="scientific">Actinomadura spongiicola</name>
    <dbReference type="NCBI Taxonomy" id="2303421"/>
    <lineage>
        <taxon>Bacteria</taxon>
        <taxon>Bacillati</taxon>
        <taxon>Actinomycetota</taxon>
        <taxon>Actinomycetes</taxon>
        <taxon>Streptosporangiales</taxon>
        <taxon>Thermomonosporaceae</taxon>
        <taxon>Actinomadura</taxon>
    </lineage>
</organism>
<dbReference type="EMBL" id="QVNQ01000001">
    <property type="protein sequence ID" value="RFS87145.1"/>
    <property type="molecule type" value="Genomic_DNA"/>
</dbReference>
<name>A0A372GP99_9ACTN</name>
<dbReference type="InterPro" id="IPR009241">
    <property type="entry name" value="HigB-like"/>
</dbReference>
<reference evidence="1 2" key="1">
    <citation type="submission" date="2018-08" db="EMBL/GenBank/DDBJ databases">
        <title>Actinomadura spongicola sp. nov., isolated from marine sponge Leucetta chagosensis.</title>
        <authorList>
            <person name="Li L."/>
            <person name="Lin H.W."/>
        </authorList>
    </citation>
    <scope>NUCLEOTIDE SEQUENCE [LARGE SCALE GENOMIC DNA]</scope>
    <source>
        <strain evidence="1 2">LHW52907</strain>
    </source>
</reference>
<dbReference type="Pfam" id="PF05973">
    <property type="entry name" value="Gp49"/>
    <property type="match status" value="1"/>
</dbReference>
<keyword evidence="2" id="KW-1185">Reference proteome</keyword>
<proteinExistence type="predicted"/>
<dbReference type="OrthoDB" id="4965795at2"/>
<evidence type="ECO:0000313" key="1">
    <source>
        <dbReference type="EMBL" id="RFS87145.1"/>
    </source>
</evidence>
<comment type="caution">
    <text evidence="1">The sequence shown here is derived from an EMBL/GenBank/DDBJ whole genome shotgun (WGS) entry which is preliminary data.</text>
</comment>
<dbReference type="RefSeq" id="WP_117397596.1">
    <property type="nucleotide sequence ID" value="NZ_QVNQ01000001.1"/>
</dbReference>